<protein>
    <submittedName>
        <fullName evidence="6">Protein AaeX</fullName>
    </submittedName>
</protein>
<keyword evidence="1" id="KW-1003">Cell membrane</keyword>
<name>A0AAV4ZSS7_9HYPH</name>
<evidence type="ECO:0000256" key="4">
    <source>
        <dbReference type="ARBA" id="ARBA00023136"/>
    </source>
</evidence>
<keyword evidence="2 5" id="KW-0812">Transmembrane</keyword>
<dbReference type="InterPro" id="IPR012451">
    <property type="entry name" value="DUF1656"/>
</dbReference>
<evidence type="ECO:0000256" key="5">
    <source>
        <dbReference type="SAM" id="Phobius"/>
    </source>
</evidence>
<keyword evidence="7" id="KW-1185">Reference proteome</keyword>
<dbReference type="AlphaFoldDB" id="A0AAV4ZSS7"/>
<reference evidence="6" key="1">
    <citation type="journal article" date="2016" name="Front. Microbiol.">
        <title>Genome Sequence of the Piezophilic, Mesophilic Sulfate-Reducing Bacterium Desulfovibrio indicus J2T.</title>
        <authorList>
            <person name="Cao J."/>
            <person name="Maignien L."/>
            <person name="Shao Z."/>
            <person name="Alain K."/>
            <person name="Jebbar M."/>
        </authorList>
    </citation>
    <scope>NUCLEOTIDE SEQUENCE</scope>
    <source>
        <strain evidence="6">DSM 16372</strain>
    </source>
</reference>
<dbReference type="EMBL" id="BPQO01000024">
    <property type="protein sequence ID" value="GJD91126.1"/>
    <property type="molecule type" value="Genomic_DNA"/>
</dbReference>
<gene>
    <name evidence="6" type="primary">aaeX</name>
    <name evidence="6" type="ORF">BHAOGJBA_4674</name>
</gene>
<dbReference type="Pfam" id="PF07869">
    <property type="entry name" value="DUF1656"/>
    <property type="match status" value="1"/>
</dbReference>
<dbReference type="RefSeq" id="WP_066918789.1">
    <property type="nucleotide sequence ID" value="NZ_BPQO01000024.1"/>
</dbReference>
<feature type="transmembrane region" description="Helical" evidence="5">
    <location>
        <begin position="50"/>
        <end position="68"/>
    </location>
</feature>
<evidence type="ECO:0000256" key="1">
    <source>
        <dbReference type="ARBA" id="ARBA00022475"/>
    </source>
</evidence>
<evidence type="ECO:0000313" key="7">
    <source>
        <dbReference type="Proteomes" id="UP001055247"/>
    </source>
</evidence>
<sequence length="69" mass="7763">MTGEFDLYGVYVPSFAAWMLVAFVASVPIRRLLARLGFYRFVWHRPLFDLALYVLLLGAVVSVAVPLTS</sequence>
<keyword evidence="3 5" id="KW-1133">Transmembrane helix</keyword>
<organism evidence="6 7">
    <name type="scientific">Methylobacterium hispanicum</name>
    <dbReference type="NCBI Taxonomy" id="270350"/>
    <lineage>
        <taxon>Bacteria</taxon>
        <taxon>Pseudomonadati</taxon>
        <taxon>Pseudomonadota</taxon>
        <taxon>Alphaproteobacteria</taxon>
        <taxon>Hyphomicrobiales</taxon>
        <taxon>Methylobacteriaceae</taxon>
        <taxon>Methylobacterium</taxon>
    </lineage>
</organism>
<evidence type="ECO:0000256" key="2">
    <source>
        <dbReference type="ARBA" id="ARBA00022692"/>
    </source>
</evidence>
<accession>A0AAV4ZSS7</accession>
<evidence type="ECO:0000256" key="3">
    <source>
        <dbReference type="ARBA" id="ARBA00022989"/>
    </source>
</evidence>
<dbReference type="Proteomes" id="UP001055247">
    <property type="component" value="Unassembled WGS sequence"/>
</dbReference>
<reference evidence="6" key="2">
    <citation type="submission" date="2021-08" db="EMBL/GenBank/DDBJ databases">
        <authorList>
            <person name="Tani A."/>
            <person name="Ola A."/>
            <person name="Ogura Y."/>
            <person name="Katsura K."/>
            <person name="Hayashi T."/>
        </authorList>
    </citation>
    <scope>NUCLEOTIDE SEQUENCE</scope>
    <source>
        <strain evidence="6">DSM 16372</strain>
    </source>
</reference>
<proteinExistence type="predicted"/>
<keyword evidence="4 5" id="KW-0472">Membrane</keyword>
<feature type="transmembrane region" description="Helical" evidence="5">
    <location>
        <begin position="12"/>
        <end position="29"/>
    </location>
</feature>
<evidence type="ECO:0000313" key="6">
    <source>
        <dbReference type="EMBL" id="GJD91126.1"/>
    </source>
</evidence>
<comment type="caution">
    <text evidence="6">The sequence shown here is derived from an EMBL/GenBank/DDBJ whole genome shotgun (WGS) entry which is preliminary data.</text>
</comment>